<gene>
    <name evidence="4" type="ORF">GCM10011578_100450</name>
</gene>
<proteinExistence type="predicted"/>
<dbReference type="Gene3D" id="1.10.443.10">
    <property type="entry name" value="Intergrase catalytic core"/>
    <property type="match status" value="1"/>
</dbReference>
<dbReference type="GO" id="GO:0003677">
    <property type="term" value="F:DNA binding"/>
    <property type="evidence" value="ECO:0007669"/>
    <property type="project" value="UniProtKB-KW"/>
</dbReference>
<dbReference type="SUPFAM" id="SSF47823">
    <property type="entry name" value="lambda integrase-like, N-terminal domain"/>
    <property type="match status" value="1"/>
</dbReference>
<dbReference type="Gene3D" id="1.10.150.130">
    <property type="match status" value="1"/>
</dbReference>
<evidence type="ECO:0000256" key="2">
    <source>
        <dbReference type="ARBA" id="ARBA00023172"/>
    </source>
</evidence>
<dbReference type="PROSITE" id="PS51898">
    <property type="entry name" value="TYR_RECOMBINASE"/>
    <property type="match status" value="1"/>
</dbReference>
<dbReference type="InterPro" id="IPR010998">
    <property type="entry name" value="Integrase_recombinase_N"/>
</dbReference>
<dbReference type="EMBL" id="BMML01000061">
    <property type="protein sequence ID" value="GGN47093.1"/>
    <property type="molecule type" value="Genomic_DNA"/>
</dbReference>
<dbReference type="InterPro" id="IPR011010">
    <property type="entry name" value="DNA_brk_join_enz"/>
</dbReference>
<evidence type="ECO:0000256" key="1">
    <source>
        <dbReference type="ARBA" id="ARBA00023125"/>
    </source>
</evidence>
<sequence length="364" mass="40361">MEQTETSTDVRHVVTPSLVLPASAGPAGTTAATNAAAFTPDVLAKLQELEERSAQHEKNLRPDNTTDAYAADWRQWEEFCALLELPVTAITPGSLTAFVEWLWWQPGWRKGTYTAPSTIDRRLSGVVVTGRTDHRLVLDKTVAARARRVLKAKVKELEKSKETRGRGPAPALLAEHLRATVVAAPDTRLGIRDRSIGLTCFAIAGREHEVAFLRVRDFVETEHGMEVDVRVSKIKPRKVKVPFGSRPSSCPVRAWRAWKAEANLTDPDDFAYKPLHNRWLTVMDGGLDPETIGDVITRLGRWAELSFRPTGHSPRRGLATSSKRAGNDRKVIAKQGGWVENSAAMEGYFEEGDGWEENALVKVL</sequence>
<dbReference type="AlphaFoldDB" id="A0A917XQW7"/>
<keyword evidence="5" id="KW-1185">Reference proteome</keyword>
<reference evidence="4" key="2">
    <citation type="submission" date="2020-09" db="EMBL/GenBank/DDBJ databases">
        <authorList>
            <person name="Sun Q."/>
            <person name="Zhou Y."/>
        </authorList>
    </citation>
    <scope>NUCLEOTIDE SEQUENCE</scope>
    <source>
        <strain evidence="4">CGMCC 4.7110</strain>
    </source>
</reference>
<keyword evidence="1" id="KW-0238">DNA-binding</keyword>
<reference evidence="4" key="1">
    <citation type="journal article" date="2014" name="Int. J. Syst. Evol. Microbiol.">
        <title>Complete genome sequence of Corynebacterium casei LMG S-19264T (=DSM 44701T), isolated from a smear-ripened cheese.</title>
        <authorList>
            <consortium name="US DOE Joint Genome Institute (JGI-PGF)"/>
            <person name="Walter F."/>
            <person name="Albersmeier A."/>
            <person name="Kalinowski J."/>
            <person name="Ruckert C."/>
        </authorList>
    </citation>
    <scope>NUCLEOTIDE SEQUENCE</scope>
    <source>
        <strain evidence="4">CGMCC 4.7110</strain>
    </source>
</reference>
<dbReference type="InterPro" id="IPR013762">
    <property type="entry name" value="Integrase-like_cat_sf"/>
</dbReference>
<name>A0A917XQW7_9ACTN</name>
<organism evidence="4 5">
    <name type="scientific">Streptomyces fuscichromogenes</name>
    <dbReference type="NCBI Taxonomy" id="1324013"/>
    <lineage>
        <taxon>Bacteria</taxon>
        <taxon>Bacillati</taxon>
        <taxon>Actinomycetota</taxon>
        <taxon>Actinomycetes</taxon>
        <taxon>Kitasatosporales</taxon>
        <taxon>Streptomycetaceae</taxon>
        <taxon>Streptomyces</taxon>
    </lineage>
</organism>
<feature type="domain" description="Tyr recombinase" evidence="3">
    <location>
        <begin position="166"/>
        <end position="362"/>
    </location>
</feature>
<dbReference type="SUPFAM" id="SSF56349">
    <property type="entry name" value="DNA breaking-rejoining enzymes"/>
    <property type="match status" value="1"/>
</dbReference>
<evidence type="ECO:0000313" key="5">
    <source>
        <dbReference type="Proteomes" id="UP000653411"/>
    </source>
</evidence>
<dbReference type="InterPro" id="IPR002104">
    <property type="entry name" value="Integrase_catalytic"/>
</dbReference>
<dbReference type="GO" id="GO:0006310">
    <property type="term" value="P:DNA recombination"/>
    <property type="evidence" value="ECO:0007669"/>
    <property type="project" value="UniProtKB-KW"/>
</dbReference>
<keyword evidence="2" id="KW-0233">DNA recombination</keyword>
<dbReference type="RefSeq" id="WP_189269710.1">
    <property type="nucleotide sequence ID" value="NZ_BMML01000061.1"/>
</dbReference>
<evidence type="ECO:0000259" key="3">
    <source>
        <dbReference type="PROSITE" id="PS51898"/>
    </source>
</evidence>
<accession>A0A917XQW7</accession>
<comment type="caution">
    <text evidence="4">The sequence shown here is derived from an EMBL/GenBank/DDBJ whole genome shotgun (WGS) entry which is preliminary data.</text>
</comment>
<evidence type="ECO:0000313" key="4">
    <source>
        <dbReference type="EMBL" id="GGN47093.1"/>
    </source>
</evidence>
<dbReference type="Proteomes" id="UP000653411">
    <property type="component" value="Unassembled WGS sequence"/>
</dbReference>
<dbReference type="GO" id="GO:0015074">
    <property type="term" value="P:DNA integration"/>
    <property type="evidence" value="ECO:0007669"/>
    <property type="project" value="InterPro"/>
</dbReference>
<protein>
    <submittedName>
        <fullName evidence="4">Integrase</fullName>
    </submittedName>
</protein>